<name>A0A2S4VKG7_9BASI</name>
<dbReference type="VEuPathDB" id="FungiDB:PSTT_06500"/>
<organism evidence="1 2">
    <name type="scientific">Puccinia striiformis</name>
    <dbReference type="NCBI Taxonomy" id="27350"/>
    <lineage>
        <taxon>Eukaryota</taxon>
        <taxon>Fungi</taxon>
        <taxon>Dikarya</taxon>
        <taxon>Basidiomycota</taxon>
        <taxon>Pucciniomycotina</taxon>
        <taxon>Pucciniomycetes</taxon>
        <taxon>Pucciniales</taxon>
        <taxon>Pucciniaceae</taxon>
        <taxon>Puccinia</taxon>
    </lineage>
</organism>
<reference evidence="1" key="1">
    <citation type="submission" date="2017-12" db="EMBL/GenBank/DDBJ databases">
        <title>Gene loss provides genomic basis for host adaptation in cereal stripe rust fungi.</title>
        <authorList>
            <person name="Xia C."/>
        </authorList>
    </citation>
    <scope>NUCLEOTIDE SEQUENCE [LARGE SCALE GENOMIC DNA]</scope>
    <source>
        <strain evidence="1">93-210</strain>
    </source>
</reference>
<proteinExistence type="predicted"/>
<sequence>MASQQNTANHPTWRAPHTSKGTKLATICGHIEKLCLTPKSFITVFLQHSAINMAFCRRFWGTETGWKSTRGLLDTMQGVICLHVEGKKLWHEWVLEQFPRKNPAEASILRGGYISSTAITQDFFTEDVWLVQNQGLTDSMLFLYHLVRDKIHTYDSDDEDGGTEAYSNTDNDEFAMQDASLADESNGEEVQDPELKKQLLALSEQDVNKFEGYGLVKNTNPAHSKQICADTFLIQLLKLETGSNYLQLSHQNKLDLQSINNFLRMAKGKGLNDDPTRGFTPVAHADIYVAGIQKLQLEGLVDQLECFRPDTKASRAVV</sequence>
<protein>
    <submittedName>
        <fullName evidence="1">Uncharacterized protein</fullName>
    </submittedName>
</protein>
<gene>
    <name evidence="1" type="ORF">PSTT_06500</name>
</gene>
<feature type="non-terminal residue" evidence="1">
    <location>
        <position position="318"/>
    </location>
</feature>
<evidence type="ECO:0000313" key="2">
    <source>
        <dbReference type="Proteomes" id="UP000239156"/>
    </source>
</evidence>
<dbReference type="Proteomes" id="UP000239156">
    <property type="component" value="Unassembled WGS sequence"/>
</dbReference>
<dbReference type="VEuPathDB" id="FungiDB:PSHT_02030"/>
<dbReference type="EMBL" id="PKSL01000051">
    <property type="protein sequence ID" value="POW09850.1"/>
    <property type="molecule type" value="Genomic_DNA"/>
</dbReference>
<comment type="caution">
    <text evidence="1">The sequence shown here is derived from an EMBL/GenBank/DDBJ whole genome shotgun (WGS) entry which is preliminary data.</text>
</comment>
<evidence type="ECO:0000313" key="1">
    <source>
        <dbReference type="EMBL" id="POW09850.1"/>
    </source>
</evidence>
<dbReference type="AlphaFoldDB" id="A0A2S4VKG7"/>
<keyword evidence="2" id="KW-1185">Reference proteome</keyword>
<accession>A0A2S4VKG7</accession>